<dbReference type="SUPFAM" id="SSF48452">
    <property type="entry name" value="TPR-like"/>
    <property type="match status" value="1"/>
</dbReference>
<dbReference type="CDD" id="cd07185">
    <property type="entry name" value="OmpA_C-like"/>
    <property type="match status" value="1"/>
</dbReference>
<dbReference type="EMBL" id="PJEO01000023">
    <property type="protein sequence ID" value="PKQ45508.1"/>
    <property type="molecule type" value="Genomic_DNA"/>
</dbReference>
<dbReference type="PROSITE" id="PS51123">
    <property type="entry name" value="OMPA_2"/>
    <property type="match status" value="1"/>
</dbReference>
<feature type="chain" id="PRO_5014852563" evidence="5">
    <location>
        <begin position="22"/>
        <end position="638"/>
    </location>
</feature>
<evidence type="ECO:0000256" key="3">
    <source>
        <dbReference type="ARBA" id="ARBA00023237"/>
    </source>
</evidence>
<dbReference type="PRINTS" id="PR01021">
    <property type="entry name" value="OMPADOMAIN"/>
</dbReference>
<dbReference type="PANTHER" id="PTHR30329">
    <property type="entry name" value="STATOR ELEMENT OF FLAGELLAR MOTOR COMPLEX"/>
    <property type="match status" value="1"/>
</dbReference>
<evidence type="ECO:0000313" key="7">
    <source>
        <dbReference type="EMBL" id="PKQ45508.1"/>
    </source>
</evidence>
<proteinExistence type="predicted"/>
<evidence type="ECO:0000256" key="4">
    <source>
        <dbReference type="PROSITE-ProRule" id="PRU00473"/>
    </source>
</evidence>
<sequence length="638" mass="72000">MKLKNYILICLVLIISMHSFAQSGLQKKADNLYNKFSFYNAIEVYEELINKNYNSDYNTRQLADCYAYQRNPEIAVIYYKKVVEQPNVPIEYYYKYSEALRGVKDYDESRIWMKKFKDAGGILNDKKLSEDADFITSVFNAKQQYFFSEVKFNSKQSDFGAYERDGNVYFASSADEGVSTKHVYGWNNQPFLDVYVTAKDSDTIIHHKSKIKGKINSNYHDGPLTISKDGKTMYFSRTNFIGNELKKDINGLSNLKIYKATLIDDSWENIEELSINNDTYSVGHPALNSDGSKLYFASDMPGGFGGTDIYYADINADGSLGTPKNLGNTVNTNKNEVFPFVNNENVLFFSSDGHLGLGLLDIFATVSDKDNAIASVLNLGVPVNSNKDDFSFFMNEDGLTGYIASNRDGGVGDDDIYAYYKLPELKVEGTVTDSSTGNPVANATVSLLDANSNELAKVTTDENGHYDIYIDRDADYYLKVNNDNYMDITIPVTSKGIGDNVTSITKDITLNPIEKELPIKELNTIYFDFDKYDINKDSSIELDKIVDMMMNQYPTMSIKIESHTDSRGPEPYNNKLSQERAKSTYDYLISKGVEASRIIEFKGYGELKLTNNCDGTVACSEAQHQLNRRTQFIVIQNK</sequence>
<keyword evidence="3" id="KW-0998">Cell outer membrane</keyword>
<dbReference type="Gene3D" id="2.60.40.1120">
    <property type="entry name" value="Carboxypeptidase-like, regulatory domain"/>
    <property type="match status" value="1"/>
</dbReference>
<dbReference type="RefSeq" id="WP_106659337.1">
    <property type="nucleotide sequence ID" value="NZ_PJEO01000023.1"/>
</dbReference>
<dbReference type="Pfam" id="PF07676">
    <property type="entry name" value="PD40"/>
    <property type="match status" value="2"/>
</dbReference>
<dbReference type="InterPro" id="IPR008969">
    <property type="entry name" value="CarboxyPept-like_regulatory"/>
</dbReference>
<evidence type="ECO:0000256" key="2">
    <source>
        <dbReference type="ARBA" id="ARBA00023136"/>
    </source>
</evidence>
<dbReference type="InterPro" id="IPR011990">
    <property type="entry name" value="TPR-like_helical_dom_sf"/>
</dbReference>
<dbReference type="Pfam" id="PF00691">
    <property type="entry name" value="OmpA"/>
    <property type="match status" value="1"/>
</dbReference>
<gene>
    <name evidence="7" type="ORF">CSW08_07740</name>
</gene>
<keyword evidence="7" id="KW-0969">Cilium</keyword>
<comment type="caution">
    <text evidence="7">The sequence shown here is derived from an EMBL/GenBank/DDBJ whole genome shotgun (WGS) entry which is preliminary data.</text>
</comment>
<evidence type="ECO:0000313" key="8">
    <source>
        <dbReference type="Proteomes" id="UP000233435"/>
    </source>
</evidence>
<evidence type="ECO:0000256" key="1">
    <source>
        <dbReference type="ARBA" id="ARBA00004442"/>
    </source>
</evidence>
<dbReference type="Gene3D" id="2.120.10.30">
    <property type="entry name" value="TolB, C-terminal domain"/>
    <property type="match status" value="1"/>
</dbReference>
<dbReference type="SUPFAM" id="SSF103088">
    <property type="entry name" value="OmpA-like"/>
    <property type="match status" value="1"/>
</dbReference>
<dbReference type="GO" id="GO:0009279">
    <property type="term" value="C:cell outer membrane"/>
    <property type="evidence" value="ECO:0007669"/>
    <property type="project" value="UniProtKB-SubCell"/>
</dbReference>
<dbReference type="AlphaFoldDB" id="A0A2N3HKY1"/>
<dbReference type="OrthoDB" id="9809364at2"/>
<dbReference type="InterPro" id="IPR006664">
    <property type="entry name" value="OMP_bac"/>
</dbReference>
<dbReference type="Gene3D" id="1.25.40.10">
    <property type="entry name" value="Tetratricopeptide repeat domain"/>
    <property type="match status" value="1"/>
</dbReference>
<dbReference type="InterPro" id="IPR050330">
    <property type="entry name" value="Bact_OuterMem_StrucFunc"/>
</dbReference>
<dbReference type="InterPro" id="IPR036737">
    <property type="entry name" value="OmpA-like_sf"/>
</dbReference>
<dbReference type="Gene3D" id="3.30.1330.60">
    <property type="entry name" value="OmpA-like domain"/>
    <property type="match status" value="1"/>
</dbReference>
<dbReference type="InterPro" id="IPR011659">
    <property type="entry name" value="WD40"/>
</dbReference>
<dbReference type="InterPro" id="IPR006665">
    <property type="entry name" value="OmpA-like"/>
</dbReference>
<evidence type="ECO:0000256" key="5">
    <source>
        <dbReference type="SAM" id="SignalP"/>
    </source>
</evidence>
<organism evidence="7 8">
    <name type="scientific">Confluentibacter flavum</name>
    <dbReference type="NCBI Taxonomy" id="1909700"/>
    <lineage>
        <taxon>Bacteria</taxon>
        <taxon>Pseudomonadati</taxon>
        <taxon>Bacteroidota</taxon>
        <taxon>Flavobacteriia</taxon>
        <taxon>Flavobacteriales</taxon>
        <taxon>Flavobacteriaceae</taxon>
        <taxon>Confluentibacter</taxon>
    </lineage>
</organism>
<dbReference type="SUPFAM" id="SSF82171">
    <property type="entry name" value="DPP6 N-terminal domain-like"/>
    <property type="match status" value="1"/>
</dbReference>
<reference evidence="7 8" key="1">
    <citation type="submission" date="2017-12" db="EMBL/GenBank/DDBJ databases">
        <title>Confluentibacter flavum sp. nov., isolated from the saline lake.</title>
        <authorList>
            <person name="Yu L."/>
        </authorList>
    </citation>
    <scope>NUCLEOTIDE SEQUENCE [LARGE SCALE GENOMIC DNA]</scope>
    <source>
        <strain evidence="7 8">3B</strain>
    </source>
</reference>
<dbReference type="Pfam" id="PF13620">
    <property type="entry name" value="CarboxypepD_reg"/>
    <property type="match status" value="1"/>
</dbReference>
<dbReference type="Proteomes" id="UP000233435">
    <property type="component" value="Unassembled WGS sequence"/>
</dbReference>
<protein>
    <submittedName>
        <fullName evidence="7">Flagellar motor protein MotB</fullName>
    </submittedName>
</protein>
<keyword evidence="5" id="KW-0732">Signal</keyword>
<accession>A0A2N3HKY1</accession>
<feature type="domain" description="OmpA-like" evidence="6">
    <location>
        <begin position="514"/>
        <end position="638"/>
    </location>
</feature>
<keyword evidence="8" id="KW-1185">Reference proteome</keyword>
<keyword evidence="2 4" id="KW-0472">Membrane</keyword>
<evidence type="ECO:0000259" key="6">
    <source>
        <dbReference type="PROSITE" id="PS51123"/>
    </source>
</evidence>
<keyword evidence="7" id="KW-0966">Cell projection</keyword>
<dbReference type="SUPFAM" id="SSF49464">
    <property type="entry name" value="Carboxypeptidase regulatory domain-like"/>
    <property type="match status" value="1"/>
</dbReference>
<comment type="subcellular location">
    <subcellularLocation>
        <location evidence="1">Cell outer membrane</location>
    </subcellularLocation>
</comment>
<dbReference type="InterPro" id="IPR011042">
    <property type="entry name" value="6-blade_b-propeller_TolB-like"/>
</dbReference>
<dbReference type="PANTHER" id="PTHR30329:SF21">
    <property type="entry name" value="LIPOPROTEIN YIAD-RELATED"/>
    <property type="match status" value="1"/>
</dbReference>
<feature type="signal peptide" evidence="5">
    <location>
        <begin position="1"/>
        <end position="21"/>
    </location>
</feature>
<keyword evidence="7" id="KW-0282">Flagellum</keyword>
<name>A0A2N3HKY1_9FLAO</name>